<name>A0A158C3J9_9BURK</name>
<dbReference type="OrthoDB" id="8557335at2"/>
<dbReference type="InterPro" id="IPR050259">
    <property type="entry name" value="SDR"/>
</dbReference>
<dbReference type="Gene3D" id="3.40.50.720">
    <property type="entry name" value="NAD(P)-binding Rossmann-like Domain"/>
    <property type="match status" value="1"/>
</dbReference>
<gene>
    <name evidence="4" type="ORF">AWB82_04940</name>
</gene>
<dbReference type="EMBL" id="FCOJ02000041">
    <property type="protein sequence ID" value="SAK76873.1"/>
    <property type="molecule type" value="Genomic_DNA"/>
</dbReference>
<sequence length="250" mass="26215">MDLGIAGKVALVTGSGRGIGAEVARTLAAEGARIVVSDIDAAAADEVVRGLHESGAQAIAVRCDVCREDEVQHVANAANEAFGGIDILVNNAGFNKDRYLTKMTEPEWDSVVDVILKGAFHSSRAVLPGMMARKWGRIVNVSSRSVFGNPGQTNYSAAKLGLIGFTRALALEQAKFGITVNAVAPGFVETELMRANPTYEALRDAAIAKTPVGFLGVPDDIASAVAFIASERARYVSGVTLYVTGGRFSS</sequence>
<accession>A0A158C3J9</accession>
<keyword evidence="5" id="KW-1185">Reference proteome</keyword>
<dbReference type="InterPro" id="IPR036291">
    <property type="entry name" value="NAD(P)-bd_dom_sf"/>
</dbReference>
<organism evidence="4 5">
    <name type="scientific">Caballeronia glebae</name>
    <dbReference type="NCBI Taxonomy" id="1777143"/>
    <lineage>
        <taxon>Bacteria</taxon>
        <taxon>Pseudomonadati</taxon>
        <taxon>Pseudomonadota</taxon>
        <taxon>Betaproteobacteria</taxon>
        <taxon>Burkholderiales</taxon>
        <taxon>Burkholderiaceae</taxon>
        <taxon>Caballeronia</taxon>
    </lineage>
</organism>
<dbReference type="PANTHER" id="PTHR42879:SF2">
    <property type="entry name" value="3-OXOACYL-[ACYL-CARRIER-PROTEIN] REDUCTASE FABG"/>
    <property type="match status" value="1"/>
</dbReference>
<comment type="similarity">
    <text evidence="1">Belongs to the short-chain dehydrogenases/reductases (SDR) family.</text>
</comment>
<dbReference type="STRING" id="1777143.AWB82_04940"/>
<dbReference type="Proteomes" id="UP000054596">
    <property type="component" value="Unassembled WGS sequence"/>
</dbReference>
<evidence type="ECO:0000256" key="2">
    <source>
        <dbReference type="ARBA" id="ARBA00023002"/>
    </source>
</evidence>
<dbReference type="GO" id="GO:0016491">
    <property type="term" value="F:oxidoreductase activity"/>
    <property type="evidence" value="ECO:0007669"/>
    <property type="project" value="UniProtKB-KW"/>
</dbReference>
<protein>
    <submittedName>
        <fullName evidence="4">3-oxoacyl-[acyl-carrier-protein] reductase</fullName>
    </submittedName>
</protein>
<dbReference type="PANTHER" id="PTHR42879">
    <property type="entry name" value="3-OXOACYL-(ACYL-CARRIER-PROTEIN) REDUCTASE"/>
    <property type="match status" value="1"/>
</dbReference>
<dbReference type="InterPro" id="IPR057326">
    <property type="entry name" value="KR_dom"/>
</dbReference>
<keyword evidence="2" id="KW-0560">Oxidoreductase</keyword>
<reference evidence="4" key="1">
    <citation type="submission" date="2016-01" db="EMBL/GenBank/DDBJ databases">
        <authorList>
            <person name="Peeters C."/>
        </authorList>
    </citation>
    <scope>NUCLEOTIDE SEQUENCE [LARGE SCALE GENOMIC DNA]</scope>
    <source>
        <strain evidence="4">LMG 29325</strain>
    </source>
</reference>
<evidence type="ECO:0000313" key="5">
    <source>
        <dbReference type="Proteomes" id="UP000054596"/>
    </source>
</evidence>
<dbReference type="GO" id="GO:0032787">
    <property type="term" value="P:monocarboxylic acid metabolic process"/>
    <property type="evidence" value="ECO:0007669"/>
    <property type="project" value="UniProtKB-ARBA"/>
</dbReference>
<feature type="domain" description="Ketoreductase" evidence="3">
    <location>
        <begin position="8"/>
        <end position="186"/>
    </location>
</feature>
<dbReference type="InterPro" id="IPR020904">
    <property type="entry name" value="Sc_DH/Rdtase_CS"/>
</dbReference>
<dbReference type="PRINTS" id="PR00080">
    <property type="entry name" value="SDRFAMILY"/>
</dbReference>
<dbReference type="FunFam" id="3.40.50.720:FF:000173">
    <property type="entry name" value="3-oxoacyl-[acyl-carrier protein] reductase"/>
    <property type="match status" value="1"/>
</dbReference>
<dbReference type="SMART" id="SM00822">
    <property type="entry name" value="PKS_KR"/>
    <property type="match status" value="1"/>
</dbReference>
<dbReference type="RefSeq" id="WP_086971886.1">
    <property type="nucleotide sequence ID" value="NZ_FCOJ02000041.1"/>
</dbReference>
<evidence type="ECO:0000313" key="4">
    <source>
        <dbReference type="EMBL" id="SAK76873.1"/>
    </source>
</evidence>
<dbReference type="PRINTS" id="PR00081">
    <property type="entry name" value="GDHRDH"/>
</dbReference>
<evidence type="ECO:0000256" key="1">
    <source>
        <dbReference type="ARBA" id="ARBA00006484"/>
    </source>
</evidence>
<dbReference type="AlphaFoldDB" id="A0A158C3J9"/>
<dbReference type="SUPFAM" id="SSF51735">
    <property type="entry name" value="NAD(P)-binding Rossmann-fold domains"/>
    <property type="match status" value="1"/>
</dbReference>
<dbReference type="NCBIfam" id="NF005559">
    <property type="entry name" value="PRK07231.1"/>
    <property type="match status" value="1"/>
</dbReference>
<dbReference type="NCBIfam" id="NF009466">
    <property type="entry name" value="PRK12826.1-2"/>
    <property type="match status" value="1"/>
</dbReference>
<proteinExistence type="inferred from homology"/>
<dbReference type="PROSITE" id="PS00061">
    <property type="entry name" value="ADH_SHORT"/>
    <property type="match status" value="1"/>
</dbReference>
<comment type="caution">
    <text evidence="4">The sequence shown here is derived from an EMBL/GenBank/DDBJ whole genome shotgun (WGS) entry which is preliminary data.</text>
</comment>
<dbReference type="InterPro" id="IPR002347">
    <property type="entry name" value="SDR_fam"/>
</dbReference>
<evidence type="ECO:0000259" key="3">
    <source>
        <dbReference type="SMART" id="SM00822"/>
    </source>
</evidence>
<dbReference type="Pfam" id="PF13561">
    <property type="entry name" value="adh_short_C2"/>
    <property type="match status" value="1"/>
</dbReference>